<dbReference type="Proteomes" id="UP000248134">
    <property type="component" value="Unassembled WGS sequence"/>
</dbReference>
<evidence type="ECO:0000313" key="2">
    <source>
        <dbReference type="EMBL" id="PZA11665.1"/>
    </source>
</evidence>
<evidence type="ECO:0000313" key="3">
    <source>
        <dbReference type="Proteomes" id="UP000248134"/>
    </source>
</evidence>
<comment type="caution">
    <text evidence="2">The sequence shown here is derived from an EMBL/GenBank/DDBJ whole genome shotgun (WGS) entry which is preliminary data.</text>
</comment>
<proteinExistence type="predicted"/>
<protein>
    <submittedName>
        <fullName evidence="2">Uncharacterized protein</fullName>
    </submittedName>
</protein>
<evidence type="ECO:0000256" key="1">
    <source>
        <dbReference type="SAM" id="MobiDB-lite"/>
    </source>
</evidence>
<gene>
    <name evidence="2" type="ORF">DNX69_12510</name>
</gene>
<organism evidence="2 3">
    <name type="scientific">Rhodopseudomonas palustris</name>
    <dbReference type="NCBI Taxonomy" id="1076"/>
    <lineage>
        <taxon>Bacteria</taxon>
        <taxon>Pseudomonadati</taxon>
        <taxon>Pseudomonadota</taxon>
        <taxon>Alphaproteobacteria</taxon>
        <taxon>Hyphomicrobiales</taxon>
        <taxon>Nitrobacteraceae</taxon>
        <taxon>Rhodopseudomonas</taxon>
    </lineage>
</organism>
<sequence length="119" mass="13106">MRAWRCTAATDHKQRWLWIPGLRAGGAHPGMTRAANVARASEATAGSFARMPSMTNKRRPSGIARDAERTTGTPTPNTARTGRDLVDAMQASPCRDVELTPRRMRLPVRDVDPFATFSE</sequence>
<feature type="region of interest" description="Disordered" evidence="1">
    <location>
        <begin position="43"/>
        <end position="87"/>
    </location>
</feature>
<dbReference type="AlphaFoldDB" id="A0A323UFM8"/>
<feature type="compositionally biased region" description="Low complexity" evidence="1">
    <location>
        <begin position="70"/>
        <end position="80"/>
    </location>
</feature>
<accession>A0A323UFM8</accession>
<name>A0A323UFM8_RHOPL</name>
<reference evidence="2 3" key="1">
    <citation type="submission" date="2018-06" db="EMBL/GenBank/DDBJ databases">
        <title>Draft Whole-Genome Sequence of the purple photosynthetic bacterium Rhodospeudomonas palustris XCP.</title>
        <authorList>
            <person name="Rayyan A."/>
            <person name="Meyer T.E."/>
            <person name="Kyndt J.A."/>
        </authorList>
    </citation>
    <scope>NUCLEOTIDE SEQUENCE [LARGE SCALE GENOMIC DNA]</scope>
    <source>
        <strain evidence="2 3">XCP</strain>
    </source>
</reference>
<dbReference type="EMBL" id="QKQS01000022">
    <property type="protein sequence ID" value="PZA11665.1"/>
    <property type="molecule type" value="Genomic_DNA"/>
</dbReference>